<sequence>MSHNRGGAGGGAMLSSFLAWLRVVVLVAVIGMPARAQQNEINASPEQTTEQQGLDPNPLRRTTLTGSPCVFPVVSEGAVQTDCFTWQGQQEMCYDGTTMVACAPLTTTTEADEETRQAWRILPGPAPPVFGRARNRREERREQQLNRLDEENRARAARFGRPLLPTNETRRAQCDPWKPPLGFNSIKEFCDHMLTVPLTTLDQTYANAYPLTKEVPTGCYVGCPVGASPQTLEAIAQPWYGKCFWPNEGVVTNVIQHPVLGDMHAFKGDVSVGNSWSVPFGGGNTQAWVIDYSNTPVRLFTGLRNFRQFRDEFRFVEPGMILGKMYARPFTERNPLPIRMFTAVFFALFEVCTESPSLEDAAVPELIRNMQATVV</sequence>
<dbReference type="OrthoDB" id="564959at2759"/>
<accession>A0A830HAJ6</accession>
<proteinExistence type="predicted"/>
<comment type="caution">
    <text evidence="3">The sequence shown here is derived from an EMBL/GenBank/DDBJ whole genome shotgun (WGS) entry which is preliminary data.</text>
</comment>
<feature type="region of interest" description="Disordered" evidence="1">
    <location>
        <begin position="40"/>
        <end position="61"/>
    </location>
</feature>
<dbReference type="AlphaFoldDB" id="A0A830HAJ6"/>
<feature type="transmembrane region" description="Helical" evidence="2">
    <location>
        <begin position="12"/>
        <end position="32"/>
    </location>
</feature>
<evidence type="ECO:0000313" key="4">
    <source>
        <dbReference type="Proteomes" id="UP000660262"/>
    </source>
</evidence>
<protein>
    <submittedName>
        <fullName evidence="3">Uncharacterized protein</fullName>
    </submittedName>
</protein>
<keyword evidence="2" id="KW-1133">Transmembrane helix</keyword>
<keyword evidence="2" id="KW-0812">Transmembrane</keyword>
<keyword evidence="2" id="KW-0472">Membrane</keyword>
<dbReference type="Proteomes" id="UP000660262">
    <property type="component" value="Unassembled WGS sequence"/>
</dbReference>
<keyword evidence="4" id="KW-1185">Reference proteome</keyword>
<gene>
    <name evidence="3" type="ORF">PPROV_000310000</name>
</gene>
<reference evidence="3" key="1">
    <citation type="submission" date="2020-10" db="EMBL/GenBank/DDBJ databases">
        <title>Unveiling of a novel bifunctional photoreceptor, Dualchrome1, isolated from a cosmopolitan green alga.</title>
        <authorList>
            <person name="Suzuki S."/>
            <person name="Kawachi M."/>
        </authorList>
    </citation>
    <scope>NUCLEOTIDE SEQUENCE</scope>
    <source>
        <strain evidence="3">NIES 2893</strain>
    </source>
</reference>
<name>A0A830HAJ6_9CHLO</name>
<dbReference type="EMBL" id="BNJQ01000007">
    <property type="protein sequence ID" value="GHP04346.1"/>
    <property type="molecule type" value="Genomic_DNA"/>
</dbReference>
<evidence type="ECO:0000256" key="1">
    <source>
        <dbReference type="SAM" id="MobiDB-lite"/>
    </source>
</evidence>
<evidence type="ECO:0000313" key="3">
    <source>
        <dbReference type="EMBL" id="GHP04346.1"/>
    </source>
</evidence>
<organism evidence="3 4">
    <name type="scientific">Pycnococcus provasolii</name>
    <dbReference type="NCBI Taxonomy" id="41880"/>
    <lineage>
        <taxon>Eukaryota</taxon>
        <taxon>Viridiplantae</taxon>
        <taxon>Chlorophyta</taxon>
        <taxon>Pseudoscourfieldiophyceae</taxon>
        <taxon>Pseudoscourfieldiales</taxon>
        <taxon>Pycnococcaceae</taxon>
        <taxon>Pycnococcus</taxon>
    </lineage>
</organism>
<evidence type="ECO:0000256" key="2">
    <source>
        <dbReference type="SAM" id="Phobius"/>
    </source>
</evidence>